<dbReference type="Proteomes" id="UP001626549">
    <property type="component" value="Chromosome"/>
</dbReference>
<dbReference type="SUPFAM" id="SSF48452">
    <property type="entry name" value="TPR-like"/>
    <property type="match status" value="1"/>
</dbReference>
<protein>
    <submittedName>
        <fullName evidence="1">Tetratricopeptide repeat protein</fullName>
    </submittedName>
</protein>
<evidence type="ECO:0000313" key="2">
    <source>
        <dbReference type="Proteomes" id="UP001626549"/>
    </source>
</evidence>
<reference evidence="1 2" key="1">
    <citation type="submission" date="2023-10" db="EMBL/GenBank/DDBJ databases">
        <title>Two novel species belonging to the OM43/NOR5 clade.</title>
        <authorList>
            <person name="Park M."/>
        </authorList>
    </citation>
    <scope>NUCLEOTIDE SEQUENCE [LARGE SCALE GENOMIC DNA]</scope>
    <source>
        <strain evidence="1 2">IMCC45268</strain>
    </source>
</reference>
<proteinExistence type="predicted"/>
<accession>A0ABZ0IDF4</accession>
<keyword evidence="2" id="KW-1185">Reference proteome</keyword>
<organism evidence="1 2">
    <name type="scientific">Congregibacter brevis</name>
    <dbReference type="NCBI Taxonomy" id="3081201"/>
    <lineage>
        <taxon>Bacteria</taxon>
        <taxon>Pseudomonadati</taxon>
        <taxon>Pseudomonadota</taxon>
        <taxon>Gammaproteobacteria</taxon>
        <taxon>Cellvibrionales</taxon>
        <taxon>Halieaceae</taxon>
        <taxon>Congregibacter</taxon>
    </lineage>
</organism>
<dbReference type="InterPro" id="IPR011990">
    <property type="entry name" value="TPR-like_helical_dom_sf"/>
</dbReference>
<dbReference type="EMBL" id="CP136865">
    <property type="protein sequence ID" value="WOJ97150.1"/>
    <property type="molecule type" value="Genomic_DNA"/>
</dbReference>
<dbReference type="Gene3D" id="1.25.40.10">
    <property type="entry name" value="Tetratricopeptide repeat domain"/>
    <property type="match status" value="1"/>
</dbReference>
<name>A0ABZ0IDF4_9GAMM</name>
<sequence length="427" mass="46932">MLKAYNNEKNKVFLSRVRHTGLLPLLMVALVSVSVEAHLPEYFGRKYVRVIDTQTEAPCESGGRAGREEANALKDSLDDALLDSGAYSPNLADPIGELGKLYASLCNHPAALNANRNALQIVRVNEGLLSPAQIPYLYALADSYQAIGDFHSAQQSMRSVLRVHGMGKGPLDEAALRDSLAYFARARAIFIDPRSRGEMSLFFEAFKDNEDMLDAQLERGELDYTSRAALSLSHLRNLYLLLGTDFVVASSLGGDAVSPAAHFMQRSQMLTYGKGRVLLEELIEIAEEQPALTRARLYLRLGNWQQWNAKWGQACDSYTAAWEMASGDDGLPLRKQLSNPAVLPEDSGLWKSLLDPQIAVKANIVAGFRVSDRGDISRVDAVVQGEGSSGLAARVARWLRDSHARPAIVDGVCVDGELRGRQYRLLD</sequence>
<evidence type="ECO:0000313" key="1">
    <source>
        <dbReference type="EMBL" id="WOJ97150.1"/>
    </source>
</evidence>
<gene>
    <name evidence="1" type="ORF">R0137_00925</name>
</gene>
<dbReference type="RefSeq" id="WP_407327838.1">
    <property type="nucleotide sequence ID" value="NZ_CP136865.1"/>
</dbReference>